<gene>
    <name evidence="12" type="ORF">SHALO_2584</name>
</gene>
<evidence type="ECO:0000256" key="1">
    <source>
        <dbReference type="ARBA" id="ARBA00002579"/>
    </source>
</evidence>
<dbReference type="STRING" id="1193502.SHALO_2584"/>
<dbReference type="SMART" id="SM00382">
    <property type="entry name" value="AAA"/>
    <property type="match status" value="1"/>
</dbReference>
<evidence type="ECO:0000256" key="5">
    <source>
        <dbReference type="ARBA" id="ARBA00022475"/>
    </source>
</evidence>
<dbReference type="GO" id="GO:0016887">
    <property type="term" value="F:ATP hydrolysis activity"/>
    <property type="evidence" value="ECO:0007669"/>
    <property type="project" value="InterPro"/>
</dbReference>
<dbReference type="InterPro" id="IPR003593">
    <property type="entry name" value="AAA+_ATPase"/>
</dbReference>
<evidence type="ECO:0000259" key="11">
    <source>
        <dbReference type="PROSITE" id="PS50893"/>
    </source>
</evidence>
<dbReference type="AlphaFoldDB" id="A0A1D7TMY9"/>
<evidence type="ECO:0000313" key="12">
    <source>
        <dbReference type="EMBL" id="AOO66343.1"/>
    </source>
</evidence>
<evidence type="ECO:0000256" key="6">
    <source>
        <dbReference type="ARBA" id="ARBA00022741"/>
    </source>
</evidence>
<dbReference type="PANTHER" id="PTHR43166">
    <property type="entry name" value="AMINO ACID IMPORT ATP-BINDING PROTEIN"/>
    <property type="match status" value="1"/>
</dbReference>
<keyword evidence="9" id="KW-0029">Amino-acid transport</keyword>
<evidence type="ECO:0000256" key="9">
    <source>
        <dbReference type="ARBA" id="ARBA00022970"/>
    </source>
</evidence>
<evidence type="ECO:0000256" key="3">
    <source>
        <dbReference type="ARBA" id="ARBA00020019"/>
    </source>
</evidence>
<evidence type="ECO:0000256" key="8">
    <source>
        <dbReference type="ARBA" id="ARBA00022967"/>
    </source>
</evidence>
<comment type="function">
    <text evidence="1">Part of the ABC transporter FtsEX involved in cellular division. Important for assembly or stability of the septal ring.</text>
</comment>
<keyword evidence="4" id="KW-0813">Transport</keyword>
<evidence type="ECO:0000256" key="4">
    <source>
        <dbReference type="ARBA" id="ARBA00022448"/>
    </source>
</evidence>
<dbReference type="GO" id="GO:0005524">
    <property type="term" value="F:ATP binding"/>
    <property type="evidence" value="ECO:0007669"/>
    <property type="project" value="UniProtKB-KW"/>
</dbReference>
<dbReference type="Gene3D" id="3.40.50.300">
    <property type="entry name" value="P-loop containing nucleotide triphosphate hydrolases"/>
    <property type="match status" value="1"/>
</dbReference>
<keyword evidence="5" id="KW-1003">Cell membrane</keyword>
<dbReference type="InterPro" id="IPR003439">
    <property type="entry name" value="ABC_transporter-like_ATP-bd"/>
</dbReference>
<dbReference type="Proteomes" id="UP000094609">
    <property type="component" value="Chromosome"/>
</dbReference>
<evidence type="ECO:0000256" key="10">
    <source>
        <dbReference type="ARBA" id="ARBA00023136"/>
    </source>
</evidence>
<dbReference type="KEGG" id="shal:SHALO_2584"/>
<evidence type="ECO:0000256" key="7">
    <source>
        <dbReference type="ARBA" id="ARBA00022840"/>
    </source>
</evidence>
<dbReference type="InterPro" id="IPR027417">
    <property type="entry name" value="P-loop_NTPase"/>
</dbReference>
<reference evidence="13" key="1">
    <citation type="submission" date="2016-08" db="EMBL/GenBank/DDBJ databases">
        <title>Complete genome sequence of the organohalide-respiring Epsilonproteobacterium Sulfurospirillum halorespirans.</title>
        <authorList>
            <person name="Goris T."/>
            <person name="Zimmermann J."/>
            <person name="Schenz B."/>
            <person name="Lemos M."/>
            <person name="Hackermueller J."/>
            <person name="Diekert G."/>
        </authorList>
    </citation>
    <scope>NUCLEOTIDE SEQUENCE [LARGE SCALE GENOMIC DNA]</scope>
    <source>
        <strain>DSM 13726</strain>
        <strain evidence="13">PCE-M2</strain>
    </source>
</reference>
<keyword evidence="10" id="KW-0472">Membrane</keyword>
<feature type="domain" description="ABC transporter" evidence="11">
    <location>
        <begin position="8"/>
        <end position="243"/>
    </location>
</feature>
<dbReference type="PATRIC" id="fig|1193502.14.peg.2617"/>
<dbReference type="FunFam" id="3.40.50.300:FF:000056">
    <property type="entry name" value="Cell division ATP-binding protein FtsE"/>
    <property type="match status" value="1"/>
</dbReference>
<evidence type="ECO:0000313" key="13">
    <source>
        <dbReference type="Proteomes" id="UP000094609"/>
    </source>
</evidence>
<dbReference type="GO" id="GO:0005886">
    <property type="term" value="C:plasma membrane"/>
    <property type="evidence" value="ECO:0007669"/>
    <property type="project" value="UniProtKB-ARBA"/>
</dbReference>
<dbReference type="PANTHER" id="PTHR43166:SF30">
    <property type="entry name" value="METHIONINE IMPORT ATP-BINDING PROTEIN METN"/>
    <property type="match status" value="1"/>
</dbReference>
<keyword evidence="6" id="KW-0547">Nucleotide-binding</keyword>
<dbReference type="EMBL" id="CP017111">
    <property type="protein sequence ID" value="AOO66343.1"/>
    <property type="molecule type" value="Genomic_DNA"/>
</dbReference>
<organism evidence="12 13">
    <name type="scientific">Sulfurospirillum halorespirans DSM 13726</name>
    <dbReference type="NCBI Taxonomy" id="1193502"/>
    <lineage>
        <taxon>Bacteria</taxon>
        <taxon>Pseudomonadati</taxon>
        <taxon>Campylobacterota</taxon>
        <taxon>Epsilonproteobacteria</taxon>
        <taxon>Campylobacterales</taxon>
        <taxon>Sulfurospirillaceae</taxon>
        <taxon>Sulfurospirillum</taxon>
    </lineage>
</organism>
<dbReference type="GO" id="GO:0006865">
    <property type="term" value="P:amino acid transport"/>
    <property type="evidence" value="ECO:0007669"/>
    <property type="project" value="UniProtKB-KW"/>
</dbReference>
<keyword evidence="13" id="KW-1185">Reference proteome</keyword>
<dbReference type="SUPFAM" id="SSF52540">
    <property type="entry name" value="P-loop containing nucleoside triphosphate hydrolases"/>
    <property type="match status" value="1"/>
</dbReference>
<dbReference type="PROSITE" id="PS00211">
    <property type="entry name" value="ABC_TRANSPORTER_1"/>
    <property type="match status" value="1"/>
</dbReference>
<accession>A0A1D7TMY9</accession>
<dbReference type="PROSITE" id="PS50893">
    <property type="entry name" value="ABC_TRANSPORTER_2"/>
    <property type="match status" value="1"/>
</dbReference>
<name>A0A1D7TMY9_9BACT</name>
<evidence type="ECO:0000256" key="2">
    <source>
        <dbReference type="ARBA" id="ARBA00005417"/>
    </source>
</evidence>
<keyword evidence="7 12" id="KW-0067">ATP-binding</keyword>
<comment type="similarity">
    <text evidence="2">Belongs to the ABC transporter superfamily.</text>
</comment>
<dbReference type="Pfam" id="PF00005">
    <property type="entry name" value="ABC_tran"/>
    <property type="match status" value="1"/>
</dbReference>
<protein>
    <recommendedName>
        <fullName evidence="3">Cell division ATP-binding protein FtsE</fullName>
    </recommendedName>
</protein>
<keyword evidence="8" id="KW-1278">Translocase</keyword>
<proteinExistence type="inferred from homology"/>
<dbReference type="InterPro" id="IPR050086">
    <property type="entry name" value="MetN_ABC_transporter-like"/>
</dbReference>
<sequence>MEKAFRMITIENLHKRYHDTEVLKNINITIDDGDIYGLIGRSGAGKSTLLRCINGLETFQSGSIVIDGVDITTLQDKSLRELRKNIGMIFQGFSLIDRKTVYENIAIPLECWHIPKPEQKERIEKLLKIVGLESKRDQKARDLSGGQKQRVAIARAMVMNPKILLCDEATSALDPKTTDEILELLLQLNKEYGITIIMVTHQMSVIHRMCTKMSILENGHCMVSGDVKEVFLEQPEALQNLVGILECNLPETGINIEILITDEAVGQQFHSDLSLSLKKPYKLINSSLTHYREGVLSAFVMNISEECLEEFLAYFDAQHLSYKRIERG</sequence>
<dbReference type="InterPro" id="IPR017871">
    <property type="entry name" value="ABC_transporter-like_CS"/>
</dbReference>